<dbReference type="GO" id="GO:0005975">
    <property type="term" value="P:carbohydrate metabolic process"/>
    <property type="evidence" value="ECO:0007669"/>
    <property type="project" value="InterPro"/>
</dbReference>
<evidence type="ECO:0000259" key="1">
    <source>
        <dbReference type="SMART" id="SM00642"/>
    </source>
</evidence>
<organism evidence="2">
    <name type="scientific">Rhodosorus marinus</name>
    <dbReference type="NCBI Taxonomy" id="101924"/>
    <lineage>
        <taxon>Eukaryota</taxon>
        <taxon>Rhodophyta</taxon>
        <taxon>Stylonematophyceae</taxon>
        <taxon>Stylonematales</taxon>
        <taxon>Stylonemataceae</taxon>
        <taxon>Rhodosorus</taxon>
    </lineage>
</organism>
<gene>
    <name evidence="2" type="ORF">RMAR00112_LOCUS3980</name>
</gene>
<feature type="domain" description="Glycosyl hydrolase family 13 catalytic" evidence="1">
    <location>
        <begin position="68"/>
        <end position="392"/>
    </location>
</feature>
<dbReference type="EMBL" id="HBHW01005346">
    <property type="protein sequence ID" value="CAE0036030.1"/>
    <property type="molecule type" value="Transcribed_RNA"/>
</dbReference>
<proteinExistence type="predicted"/>
<dbReference type="PANTHER" id="PTHR47786:SF2">
    <property type="entry name" value="GLYCOSYL HYDROLASE FAMILY 13 CATALYTIC DOMAIN-CONTAINING PROTEIN"/>
    <property type="match status" value="1"/>
</dbReference>
<dbReference type="PANTHER" id="PTHR47786">
    <property type="entry name" value="ALPHA-1,4-GLUCAN:MALTOSE-1-PHOSPHATE MALTOSYLTRANSFERASE"/>
    <property type="match status" value="1"/>
</dbReference>
<protein>
    <recommendedName>
        <fullName evidence="1">Glycosyl hydrolase family 13 catalytic domain-containing protein</fullName>
    </recommendedName>
</protein>
<dbReference type="Gene3D" id="3.20.20.80">
    <property type="entry name" value="Glycosidases"/>
    <property type="match status" value="1"/>
</dbReference>
<accession>A0A7S3E8K1</accession>
<dbReference type="InterPro" id="IPR006047">
    <property type="entry name" value="GH13_cat_dom"/>
</dbReference>
<reference evidence="2" key="1">
    <citation type="submission" date="2021-01" db="EMBL/GenBank/DDBJ databases">
        <authorList>
            <person name="Corre E."/>
            <person name="Pelletier E."/>
            <person name="Niang G."/>
            <person name="Scheremetjew M."/>
            <person name="Finn R."/>
            <person name="Kale V."/>
            <person name="Holt S."/>
            <person name="Cochrane G."/>
            <person name="Meng A."/>
            <person name="Brown T."/>
            <person name="Cohen L."/>
        </authorList>
    </citation>
    <scope>NUCLEOTIDE SEQUENCE</scope>
    <source>
        <strain evidence="2">CCMP 769</strain>
    </source>
</reference>
<evidence type="ECO:0000313" key="2">
    <source>
        <dbReference type="EMBL" id="CAE0036030.1"/>
    </source>
</evidence>
<dbReference type="SMART" id="SM00642">
    <property type="entry name" value="Aamy"/>
    <property type="match status" value="1"/>
</dbReference>
<dbReference type="InterPro" id="IPR017853">
    <property type="entry name" value="GH"/>
</dbReference>
<dbReference type="Pfam" id="PF00128">
    <property type="entry name" value="Alpha-amylase"/>
    <property type="match status" value="1"/>
</dbReference>
<name>A0A7S3E8K1_9RHOD</name>
<dbReference type="AlphaFoldDB" id="A0A7S3E8K1"/>
<sequence length="498" mass="56644">MSRIGKGFTLYEINSRPWLFELREKYGADAIRTIADVPDAEIEKLKEFRVHMVWLQGVWKLGKFGLEMDKTEPGRVGAYGRVLPGFTEDDIIGSPYAVVEYVVNEDIGGDEALQEFRKKLSNRGIKLMLDLVPNHMAVDSEWMKDEEKKEYFVRKPSSGSDFNPHEFMADGTAHGKDPYCGAWPDTAQLNYFNPALRKAMTEVLVKLASSCDGLRVDMAMLILNKCHNQCWGPVLAANGWSTPPDEFWGAAIKAMRQKHPDMILMAEVYWGLDSELIELGFDATYDKALYDTTLSRHLDNLRGYIGSKSEAFLAHSTHFVENHDEPRAVAEFGGKMNANCAAALQFALPGIRLQFHGQWAGVSKTLDVHLRRHAQEPRDEKNEQYYKRLNAILDDELFRQGSFQMISAFDAGKGDRQVWRLTTFKWTLGARKCIAVFNYSDEESGGHIALDDITATDKDYKIQELLGGNEYSRNPQELKSPGLFVWLRPFGMQFFQYT</sequence>
<dbReference type="SUPFAM" id="SSF51445">
    <property type="entry name" value="(Trans)glycosidases"/>
    <property type="match status" value="1"/>
</dbReference>